<proteinExistence type="predicted"/>
<feature type="region of interest" description="Disordered" evidence="1">
    <location>
        <begin position="37"/>
        <end position="56"/>
    </location>
</feature>
<dbReference type="EMBL" id="CM029049">
    <property type="protein sequence ID" value="KAG2570121.1"/>
    <property type="molecule type" value="Genomic_DNA"/>
</dbReference>
<dbReference type="Proteomes" id="UP000823388">
    <property type="component" value="Chromosome 7K"/>
</dbReference>
<comment type="caution">
    <text evidence="2">The sequence shown here is derived from an EMBL/GenBank/DDBJ whole genome shotgun (WGS) entry which is preliminary data.</text>
</comment>
<reference evidence="2 3" key="1">
    <citation type="submission" date="2020-05" db="EMBL/GenBank/DDBJ databases">
        <title>WGS assembly of Panicum virgatum.</title>
        <authorList>
            <person name="Lovell J.T."/>
            <person name="Jenkins J."/>
            <person name="Shu S."/>
            <person name="Juenger T.E."/>
            <person name="Schmutz J."/>
        </authorList>
    </citation>
    <scope>NUCLEOTIDE SEQUENCE [LARGE SCALE GENOMIC DNA]</scope>
    <source>
        <strain evidence="3">cv. AP13</strain>
    </source>
</reference>
<protein>
    <submittedName>
        <fullName evidence="2">Uncharacterized protein</fullName>
    </submittedName>
</protein>
<evidence type="ECO:0000313" key="3">
    <source>
        <dbReference type="Proteomes" id="UP000823388"/>
    </source>
</evidence>
<name>A0A8T0Q5G2_PANVG</name>
<feature type="compositionally biased region" description="Polar residues" evidence="1">
    <location>
        <begin position="37"/>
        <end position="49"/>
    </location>
</feature>
<keyword evidence="3" id="KW-1185">Reference proteome</keyword>
<evidence type="ECO:0000313" key="2">
    <source>
        <dbReference type="EMBL" id="KAG2570121.1"/>
    </source>
</evidence>
<accession>A0A8T0Q5G2</accession>
<dbReference type="AlphaFoldDB" id="A0A8T0Q5G2"/>
<gene>
    <name evidence="2" type="ORF">PVAP13_7KG047218</name>
</gene>
<organism evidence="2 3">
    <name type="scientific">Panicum virgatum</name>
    <name type="common">Blackwell switchgrass</name>
    <dbReference type="NCBI Taxonomy" id="38727"/>
    <lineage>
        <taxon>Eukaryota</taxon>
        <taxon>Viridiplantae</taxon>
        <taxon>Streptophyta</taxon>
        <taxon>Embryophyta</taxon>
        <taxon>Tracheophyta</taxon>
        <taxon>Spermatophyta</taxon>
        <taxon>Magnoliopsida</taxon>
        <taxon>Liliopsida</taxon>
        <taxon>Poales</taxon>
        <taxon>Poaceae</taxon>
        <taxon>PACMAD clade</taxon>
        <taxon>Panicoideae</taxon>
        <taxon>Panicodae</taxon>
        <taxon>Paniceae</taxon>
        <taxon>Panicinae</taxon>
        <taxon>Panicum</taxon>
        <taxon>Panicum sect. Hiantes</taxon>
    </lineage>
</organism>
<evidence type="ECO:0000256" key="1">
    <source>
        <dbReference type="SAM" id="MobiDB-lite"/>
    </source>
</evidence>
<sequence length="124" mass="13472">METMQAQAVADGQTPLPSAEVVSKVLSQCSSNNTFLKNAGLSTPSSKSSPAREAALRRQLNAQKQSSAVLHDHLEELKKKTVAADEVLERTASLFDELQKQEQESHLMLQKFGHVITTGIACQP</sequence>